<organism evidence="2">
    <name type="scientific">Candidatus Berkiella aquae</name>
    <dbReference type="NCBI Taxonomy" id="295108"/>
    <lineage>
        <taxon>Bacteria</taxon>
        <taxon>Pseudomonadati</taxon>
        <taxon>Pseudomonadota</taxon>
        <taxon>Gammaproteobacteria</taxon>
        <taxon>Candidatus Berkiellales</taxon>
        <taxon>Candidatus Berkiellaceae</taxon>
        <taxon>Candidatus Berkiella</taxon>
    </lineage>
</organism>
<reference evidence="2" key="1">
    <citation type="submission" date="2015-09" db="EMBL/GenBank/DDBJ databases">
        <title>Draft Genome Sequences of Two Novel Amoeba-resistant Intranuclear Bacteria, Candidatus Berkiella cookevillensis and Candidatus Berkiella aquae.</title>
        <authorList>
            <person name="Mehari Y.T."/>
            <person name="Arivett B.A."/>
            <person name="Farone A.L."/>
            <person name="Gunderson J.H."/>
            <person name="Farone M.B."/>
        </authorList>
    </citation>
    <scope>NUCLEOTIDE SEQUENCE [LARGE SCALE GENOMIC DNA]</scope>
    <source>
        <strain evidence="2">HT99</strain>
    </source>
</reference>
<evidence type="ECO:0000313" key="2">
    <source>
        <dbReference type="EMBL" id="KRG21150.1"/>
    </source>
</evidence>
<dbReference type="Proteomes" id="UP000051497">
    <property type="component" value="Unassembled WGS sequence"/>
</dbReference>
<feature type="domain" description="Putative DNA-binding" evidence="1">
    <location>
        <begin position="6"/>
        <end position="98"/>
    </location>
</feature>
<dbReference type="Gene3D" id="1.10.150.690">
    <property type="entry name" value="DUF2063"/>
    <property type="match status" value="1"/>
</dbReference>
<comment type="caution">
    <text evidence="2">The sequence shown here is derived from an EMBL/GenBank/DDBJ whole genome shotgun (WGS) entry which is preliminary data.</text>
</comment>
<evidence type="ECO:0000313" key="3">
    <source>
        <dbReference type="EMBL" id="MCS5711182.1"/>
    </source>
</evidence>
<keyword evidence="4" id="KW-1185">Reference proteome</keyword>
<dbReference type="GO" id="GO:0003677">
    <property type="term" value="F:DNA binding"/>
    <property type="evidence" value="ECO:0007669"/>
    <property type="project" value="UniProtKB-KW"/>
</dbReference>
<dbReference type="OrthoDB" id="343356at2"/>
<gene>
    <name evidence="3" type="ORF">HT99x_007035</name>
    <name evidence="2" type="ORF">HT99x_01706</name>
</gene>
<protein>
    <submittedName>
        <fullName evidence="3">DNA-binding domain-containing protein</fullName>
    </submittedName>
</protein>
<dbReference type="InterPro" id="IPR044922">
    <property type="entry name" value="DUF2063_N_sf"/>
</dbReference>
<dbReference type="RefSeq" id="WP_075066333.1">
    <property type="nucleotide sequence ID" value="NZ_LKAJ02000001.1"/>
</dbReference>
<keyword evidence="3" id="KW-0238">DNA-binding</keyword>
<dbReference type="Pfam" id="PF09836">
    <property type="entry name" value="DUF2063"/>
    <property type="match status" value="1"/>
</dbReference>
<evidence type="ECO:0000259" key="1">
    <source>
        <dbReference type="Pfam" id="PF09836"/>
    </source>
</evidence>
<sequence>MKLSYLQESFQQYLMHGDESLMLPSIAKDDTFSAQRRLKVYFDAYRLRLCEILQLDFPKTYILMGDEHFSEAFIQYLNKHPSQHFSVRYFGQYFSNFLRHTAPYSQYPALAEMADFEWAIAFTIDAEDASIAKTEDFTSISPENWPDLVFNIHPAVVSQYFHFDTPLLWQVIENEEPMRAPIKQLSPVRWLFWRKGIKSYFKSCNAAQDKMFQGVLAKLPFGELCENLLSFLPENEIAAFAAQTLYQWVQDEMISSIELIREDVLSLSC</sequence>
<reference evidence="3" key="2">
    <citation type="journal article" date="2016" name="Genome Announc.">
        <title>Draft Genome Sequences of Two Novel Amoeba-Resistant Intranuclear Bacteria, 'Candidatus Berkiella cookevillensis' and 'Candidatus Berkiella aquae'.</title>
        <authorList>
            <person name="Mehari Y.T."/>
            <person name="Arivett B.A."/>
            <person name="Farone A.L."/>
            <person name="Gunderson J.H."/>
            <person name="Farone M.B."/>
        </authorList>
    </citation>
    <scope>NUCLEOTIDE SEQUENCE</scope>
    <source>
        <strain evidence="3">HT99</strain>
    </source>
</reference>
<dbReference type="InterPro" id="IPR018640">
    <property type="entry name" value="DUF2063"/>
</dbReference>
<proteinExistence type="predicted"/>
<reference evidence="3" key="3">
    <citation type="submission" date="2021-06" db="EMBL/GenBank/DDBJ databases">
        <title>Genomic Description and Analysis of Intracellular Bacteria, Candidatus Berkiella cookevillensis and Candidatus Berkiella aquae.</title>
        <authorList>
            <person name="Kidane D.T."/>
            <person name="Mehari Y.T."/>
            <person name="Rice F.C."/>
            <person name="Arivett B.A."/>
            <person name="Farone A.L."/>
            <person name="Berk S.G."/>
            <person name="Farone M.B."/>
        </authorList>
    </citation>
    <scope>NUCLEOTIDE SEQUENCE</scope>
    <source>
        <strain evidence="3">HT99</strain>
    </source>
</reference>
<name>A0A0Q9YW69_9GAMM</name>
<dbReference type="EMBL" id="LKAJ01000006">
    <property type="protein sequence ID" value="KRG21150.1"/>
    <property type="molecule type" value="Genomic_DNA"/>
</dbReference>
<dbReference type="EMBL" id="LKAJ02000001">
    <property type="protein sequence ID" value="MCS5711182.1"/>
    <property type="molecule type" value="Genomic_DNA"/>
</dbReference>
<dbReference type="STRING" id="295108.HT99x_01706"/>
<dbReference type="AlphaFoldDB" id="A0A0Q9YW69"/>
<accession>A0A0Q9YW69</accession>
<evidence type="ECO:0000313" key="4">
    <source>
        <dbReference type="Proteomes" id="UP000051497"/>
    </source>
</evidence>